<dbReference type="Gramene" id="Pp3c12_23780V3.2">
    <property type="protein sequence ID" value="PAC:32972408.CDS.1"/>
    <property type="gene ID" value="Pp3c12_23780"/>
</dbReference>
<evidence type="ECO:0000313" key="2">
    <source>
        <dbReference type="Proteomes" id="UP000006727"/>
    </source>
</evidence>
<reference evidence="1" key="3">
    <citation type="submission" date="2020-12" db="UniProtKB">
        <authorList>
            <consortium name="EnsemblPlants"/>
        </authorList>
    </citation>
    <scope>IDENTIFICATION</scope>
</reference>
<evidence type="ECO:0000313" key="1">
    <source>
        <dbReference type="EnsemblPlants" id="PAC:32972408.CDS.1"/>
    </source>
</evidence>
<dbReference type="Proteomes" id="UP000006727">
    <property type="component" value="Chromosome 12"/>
</dbReference>
<dbReference type="EnsemblPlants" id="Pp3c12_23780V3.2">
    <property type="protein sequence ID" value="PAC:32972408.CDS.1"/>
    <property type="gene ID" value="Pp3c12_23780"/>
</dbReference>
<protein>
    <submittedName>
        <fullName evidence="1">Uncharacterized protein</fullName>
    </submittedName>
</protein>
<keyword evidence="2" id="KW-1185">Reference proteome</keyword>
<proteinExistence type="predicted"/>
<dbReference type="AlphaFoldDB" id="A0A7I3ZQS5"/>
<reference evidence="1 2" key="1">
    <citation type="journal article" date="2008" name="Science">
        <title>The Physcomitrella genome reveals evolutionary insights into the conquest of land by plants.</title>
        <authorList>
            <person name="Rensing S."/>
            <person name="Lang D."/>
            <person name="Zimmer A."/>
            <person name="Terry A."/>
            <person name="Salamov A."/>
            <person name="Shapiro H."/>
            <person name="Nishiyama T."/>
            <person name="Perroud P.-F."/>
            <person name="Lindquist E."/>
            <person name="Kamisugi Y."/>
            <person name="Tanahashi T."/>
            <person name="Sakakibara K."/>
            <person name="Fujita T."/>
            <person name="Oishi K."/>
            <person name="Shin-I T."/>
            <person name="Kuroki Y."/>
            <person name="Toyoda A."/>
            <person name="Suzuki Y."/>
            <person name="Hashimoto A."/>
            <person name="Yamaguchi K."/>
            <person name="Sugano A."/>
            <person name="Kohara Y."/>
            <person name="Fujiyama A."/>
            <person name="Anterola A."/>
            <person name="Aoki S."/>
            <person name="Ashton N."/>
            <person name="Barbazuk W.B."/>
            <person name="Barker E."/>
            <person name="Bennetzen J."/>
            <person name="Bezanilla M."/>
            <person name="Blankenship R."/>
            <person name="Cho S.H."/>
            <person name="Dutcher S."/>
            <person name="Estelle M."/>
            <person name="Fawcett J.A."/>
            <person name="Gundlach H."/>
            <person name="Hanada K."/>
            <person name="Heyl A."/>
            <person name="Hicks K.A."/>
            <person name="Hugh J."/>
            <person name="Lohr M."/>
            <person name="Mayer K."/>
            <person name="Melkozernov A."/>
            <person name="Murata T."/>
            <person name="Nelson D."/>
            <person name="Pils B."/>
            <person name="Prigge M."/>
            <person name="Reiss B."/>
            <person name="Renner T."/>
            <person name="Rombauts S."/>
            <person name="Rushton P."/>
            <person name="Sanderfoot A."/>
            <person name="Schween G."/>
            <person name="Shiu S.-H."/>
            <person name="Stueber K."/>
            <person name="Theodoulou F.L."/>
            <person name="Tu H."/>
            <person name="Van de Peer Y."/>
            <person name="Verrier P.J."/>
            <person name="Waters E."/>
            <person name="Wood A."/>
            <person name="Yang L."/>
            <person name="Cove D."/>
            <person name="Cuming A."/>
            <person name="Hasebe M."/>
            <person name="Lucas S."/>
            <person name="Mishler D.B."/>
            <person name="Reski R."/>
            <person name="Grigoriev I."/>
            <person name="Quatrano R.S."/>
            <person name="Boore J.L."/>
        </authorList>
    </citation>
    <scope>NUCLEOTIDE SEQUENCE [LARGE SCALE GENOMIC DNA]</scope>
    <source>
        <strain evidence="1 2">cv. Gransden 2004</strain>
    </source>
</reference>
<accession>A0A7I3ZQS5</accession>
<reference evidence="1 2" key="2">
    <citation type="journal article" date="2018" name="Plant J.">
        <title>The Physcomitrella patens chromosome-scale assembly reveals moss genome structure and evolution.</title>
        <authorList>
            <person name="Lang D."/>
            <person name="Ullrich K.K."/>
            <person name="Murat F."/>
            <person name="Fuchs J."/>
            <person name="Jenkins J."/>
            <person name="Haas F.B."/>
            <person name="Piednoel M."/>
            <person name="Gundlach H."/>
            <person name="Van Bel M."/>
            <person name="Meyberg R."/>
            <person name="Vives C."/>
            <person name="Morata J."/>
            <person name="Symeonidi A."/>
            <person name="Hiss M."/>
            <person name="Muchero W."/>
            <person name="Kamisugi Y."/>
            <person name="Saleh O."/>
            <person name="Blanc G."/>
            <person name="Decker E.L."/>
            <person name="van Gessel N."/>
            <person name="Grimwood J."/>
            <person name="Hayes R.D."/>
            <person name="Graham S.W."/>
            <person name="Gunter L.E."/>
            <person name="McDaniel S.F."/>
            <person name="Hoernstein S.N.W."/>
            <person name="Larsson A."/>
            <person name="Li F.W."/>
            <person name="Perroud P.F."/>
            <person name="Phillips J."/>
            <person name="Ranjan P."/>
            <person name="Rokshar D.S."/>
            <person name="Rothfels C.J."/>
            <person name="Schneider L."/>
            <person name="Shu S."/>
            <person name="Stevenson D.W."/>
            <person name="Thummler F."/>
            <person name="Tillich M."/>
            <person name="Villarreal Aguilar J.C."/>
            <person name="Widiez T."/>
            <person name="Wong G.K."/>
            <person name="Wymore A."/>
            <person name="Zhang Y."/>
            <person name="Zimmer A.D."/>
            <person name="Quatrano R.S."/>
            <person name="Mayer K.F.X."/>
            <person name="Goodstein D."/>
            <person name="Casacuberta J.M."/>
            <person name="Vandepoele K."/>
            <person name="Reski R."/>
            <person name="Cuming A.C."/>
            <person name="Tuskan G.A."/>
            <person name="Maumus F."/>
            <person name="Salse J."/>
            <person name="Schmutz J."/>
            <person name="Rensing S.A."/>
        </authorList>
    </citation>
    <scope>NUCLEOTIDE SEQUENCE [LARGE SCALE GENOMIC DNA]</scope>
    <source>
        <strain evidence="1 2">cv. Gransden 2004</strain>
    </source>
</reference>
<dbReference type="EMBL" id="ABEU02000012">
    <property type="status" value="NOT_ANNOTATED_CDS"/>
    <property type="molecule type" value="Genomic_DNA"/>
</dbReference>
<organism evidence="1 2">
    <name type="scientific">Physcomitrium patens</name>
    <name type="common">Spreading-leaved earth moss</name>
    <name type="synonym">Physcomitrella patens</name>
    <dbReference type="NCBI Taxonomy" id="3218"/>
    <lineage>
        <taxon>Eukaryota</taxon>
        <taxon>Viridiplantae</taxon>
        <taxon>Streptophyta</taxon>
        <taxon>Embryophyta</taxon>
        <taxon>Bryophyta</taxon>
        <taxon>Bryophytina</taxon>
        <taxon>Bryopsida</taxon>
        <taxon>Funariidae</taxon>
        <taxon>Funariales</taxon>
        <taxon>Funariaceae</taxon>
        <taxon>Physcomitrium</taxon>
    </lineage>
</organism>
<sequence length="71" mass="7959">MTYILTKLTLVAYRVHILTRHRRRLRVAQSLGSHSTKQSATLRSHYGPLVPLGIRLLTVLLGIQVTAESPV</sequence>
<name>A0A7I3ZQS5_PHYPA</name>